<evidence type="ECO:0000256" key="3">
    <source>
        <dbReference type="ARBA" id="ARBA00018186"/>
    </source>
</evidence>
<dbReference type="CDD" id="cd00174">
    <property type="entry name" value="SH3"/>
    <property type="match status" value="2"/>
</dbReference>
<dbReference type="Proteomes" id="UP001233999">
    <property type="component" value="Unassembled WGS sequence"/>
</dbReference>
<feature type="compositionally biased region" description="Polar residues" evidence="9">
    <location>
        <begin position="1012"/>
        <end position="1022"/>
    </location>
</feature>
<dbReference type="CDD" id="cd00160">
    <property type="entry name" value="RhoGEF"/>
    <property type="match status" value="1"/>
</dbReference>
<evidence type="ECO:0000259" key="10">
    <source>
        <dbReference type="PROSITE" id="PS50002"/>
    </source>
</evidence>
<dbReference type="InterPro" id="IPR051492">
    <property type="entry name" value="Dynamin-Rho_GEF"/>
</dbReference>
<evidence type="ECO:0000256" key="5">
    <source>
        <dbReference type="ARBA" id="ARBA00022658"/>
    </source>
</evidence>
<dbReference type="SUPFAM" id="SSF48065">
    <property type="entry name" value="DBL homology domain (DH-domain)"/>
    <property type="match status" value="1"/>
</dbReference>
<evidence type="ECO:0000256" key="4">
    <source>
        <dbReference type="ARBA" id="ARBA00022443"/>
    </source>
</evidence>
<gene>
    <name evidence="13" type="ORF">L9F63_024802</name>
</gene>
<feature type="domain" description="SH3" evidence="10">
    <location>
        <begin position="1"/>
        <end position="31"/>
    </location>
</feature>
<dbReference type="InterPro" id="IPR001452">
    <property type="entry name" value="SH3_domain"/>
</dbReference>
<comment type="caution">
    <text evidence="13">The sequence shown here is derived from an EMBL/GenBank/DDBJ whole genome shotgun (WGS) entry which is preliminary data.</text>
</comment>
<dbReference type="Gene3D" id="2.30.30.40">
    <property type="entry name" value="SH3 Domains"/>
    <property type="match status" value="6"/>
</dbReference>
<keyword evidence="14" id="KW-1185">Reference proteome</keyword>
<feature type="region of interest" description="Disordered" evidence="9">
    <location>
        <begin position="423"/>
        <end position="488"/>
    </location>
</feature>
<feature type="non-terminal residue" evidence="13">
    <location>
        <position position="1268"/>
    </location>
</feature>
<dbReference type="InterPro" id="IPR001331">
    <property type="entry name" value="GDS_CDC24_CS"/>
</dbReference>
<dbReference type="SMART" id="SM00325">
    <property type="entry name" value="RhoGEF"/>
    <property type="match status" value="1"/>
</dbReference>
<feature type="domain" description="SH3" evidence="10">
    <location>
        <begin position="330"/>
        <end position="390"/>
    </location>
</feature>
<feature type="region of interest" description="Disordered" evidence="9">
    <location>
        <begin position="1002"/>
        <end position="1022"/>
    </location>
</feature>
<dbReference type="PRINTS" id="PR00499">
    <property type="entry name" value="P67PHOX"/>
</dbReference>
<evidence type="ECO:0000259" key="12">
    <source>
        <dbReference type="PROSITE" id="PS51021"/>
    </source>
</evidence>
<dbReference type="GO" id="GO:0070161">
    <property type="term" value="C:anchoring junction"/>
    <property type="evidence" value="ECO:0007669"/>
    <property type="project" value="UniProtKB-SubCell"/>
</dbReference>
<dbReference type="Gene3D" id="1.20.900.10">
    <property type="entry name" value="Dbl homology (DH) domain"/>
    <property type="match status" value="1"/>
</dbReference>
<evidence type="ECO:0000259" key="11">
    <source>
        <dbReference type="PROSITE" id="PS50010"/>
    </source>
</evidence>
<protein>
    <recommendedName>
        <fullName evidence="3">Dynamin-binding protein</fullName>
    </recommendedName>
    <alternativeName>
        <fullName evidence="7">Scaffold protein Tuba</fullName>
    </alternativeName>
</protein>
<dbReference type="InterPro" id="IPR035899">
    <property type="entry name" value="DBL_dom_sf"/>
</dbReference>
<dbReference type="PROSITE" id="PS00741">
    <property type="entry name" value="DH_1"/>
    <property type="match status" value="1"/>
</dbReference>
<dbReference type="Pfam" id="PF03114">
    <property type="entry name" value="BAR"/>
    <property type="match status" value="1"/>
</dbReference>
<dbReference type="SUPFAM" id="SSF103657">
    <property type="entry name" value="BAR/IMD domain-like"/>
    <property type="match status" value="1"/>
</dbReference>
<feature type="compositionally biased region" description="Polar residues" evidence="9">
    <location>
        <begin position="423"/>
        <end position="432"/>
    </location>
</feature>
<dbReference type="InterPro" id="IPR027267">
    <property type="entry name" value="AH/BAR_dom_sf"/>
</dbReference>
<keyword evidence="4 8" id="KW-0728">SH3 domain</keyword>
<keyword evidence="6" id="KW-0965">Cell junction</keyword>
<sequence>VLEKVDRYWWYGCCDGKYGKFPSSHLILVDVPSLEDNHELFAAIADFSKQQDGDLGFSRGELIVGESQINEDWWYGRIDVRKGIFPVTYTWRLESKYLKAKLKPKPMNKRARVKMSMKAQLEEEMDLHEGDIVVLKEIIDKNWYRGVCGSREGIFPSTYVEILEGETGSNINTAQISYTSDTKSTSDIDTLLSLSPQAQYPPVVNNNVTTKSDVFDDDYFKVNMPSMYRTSVDENEKEAAVNTQPLVELDVVPYGITLYPFYAQFDNELSFHEGEIVTLCRHIDKDWIEGKIDGKKGIFPKSYVNILVDCDSYSNFSEPNQSEDLDAEVITDLFAKVLYNFDAQMTGDLTVHKDEVVWIVSKANEDWCEVKNQSGIVGLCPRNYLTPQLYPAEMKSKFARGTSLATDDLLGLFTSSEESLQNISNYDTGQHSSIRKASPEAGRQHNEVELRHIPEEKPHFQRQDLKRHSSDRLPHRPAPPVPVPGQKPVRRSLRRVPTRFLIKRIIEETTVIEDKAIGGRIPTIKPGHVNEEQGKKNEEQRQNVISELVYTEKEYVRDLKITYETFNLHNPAILEARGVDVKTVFGNILEVMHLAEELLDKLQLAMKGREEEDQCIGPCFIELADQMKCVYGQYCMNHNNALILLEKYESVQEIQTMFDKGIETLRYQIACFDMGSILIKPVQRILKYPLILNELIKFTEDSHKDKPELLKAVRTMMDVATYINEYKRRQDIVSKYLGDETTSISGKMSRLSLHSVAKKSSRLGVMLTSTLFGVATKDPVFDEHEFVFHSTEKTVRNFIKNVEAFLHGMQEQFASQLHIHHLSRFYEISVAFKLKIKRNLQSAKPKSSKSVLKKIVEKKVLAPLNVLVELFEGPAILIQKRHDKLLDYDGCCAKAEKNKENRLIQEELLATKSNYEALNNHLLEELPSLNKLACDLLVECLAAFISARKMLSGKITKEYLMLMELPIMKSCQGDAVETFPVKHSLVWNQLTRFNFDAKHGKTDTLTRKESKSPTLSQSPSQQAYLQSRYTRDMLFSTTQPYRAADVLEISIERGLIVGVIKKHDPSGDASRWFVDDGTTKGFIPSECLEPLYQNVNCPSPLSRMGSASREVTKQPPKPANTRQADVLPPPSRLENGSRQVTKQPPKPANTTHVDVLPPPSYADVISSQAGRYEEIEENETDGNFYSEIPAVVVRLVVPRRFTRECSTFYYATYDFEGQGMNMLSIKKCQVVLVLQQQDFQGNPEWWLVEDRFGNKGYVPANYLSKYQQ</sequence>
<feature type="compositionally biased region" description="Pro residues" evidence="9">
    <location>
        <begin position="476"/>
        <end position="485"/>
    </location>
</feature>
<dbReference type="Pfam" id="PF00621">
    <property type="entry name" value="RhoGEF"/>
    <property type="match status" value="1"/>
</dbReference>
<feature type="domain" description="SH3" evidence="10">
    <location>
        <begin position="250"/>
        <end position="309"/>
    </location>
</feature>
<dbReference type="GO" id="GO:0035556">
    <property type="term" value="P:intracellular signal transduction"/>
    <property type="evidence" value="ECO:0007669"/>
    <property type="project" value="InterPro"/>
</dbReference>
<feature type="domain" description="DH" evidence="11">
    <location>
        <begin position="540"/>
        <end position="726"/>
    </location>
</feature>
<feature type="compositionally biased region" description="Polar residues" evidence="9">
    <location>
        <begin position="1134"/>
        <end position="1152"/>
    </location>
</feature>
<dbReference type="PANTHER" id="PTHR22834:SF20">
    <property type="entry name" value="SH3 DOMAIN-CONTAINING PROTEIN"/>
    <property type="match status" value="1"/>
</dbReference>
<dbReference type="EMBL" id="JASPKZ010008695">
    <property type="protein sequence ID" value="KAJ9579096.1"/>
    <property type="molecule type" value="Genomic_DNA"/>
</dbReference>
<name>A0AAD7ZEM2_DIPPU</name>
<evidence type="ECO:0000256" key="9">
    <source>
        <dbReference type="SAM" id="MobiDB-lite"/>
    </source>
</evidence>
<dbReference type="InterPro" id="IPR000219">
    <property type="entry name" value="DH_dom"/>
</dbReference>
<accession>A0AAD7ZEM2</accession>
<feature type="domain" description="SH3" evidence="10">
    <location>
        <begin position="36"/>
        <end position="95"/>
    </location>
</feature>
<dbReference type="InterPro" id="IPR036028">
    <property type="entry name" value="SH3-like_dom_sf"/>
</dbReference>
<feature type="region of interest" description="Disordered" evidence="9">
    <location>
        <begin position="1103"/>
        <end position="1159"/>
    </location>
</feature>
<evidence type="ECO:0000313" key="14">
    <source>
        <dbReference type="Proteomes" id="UP001233999"/>
    </source>
</evidence>
<organism evidence="13 14">
    <name type="scientific">Diploptera punctata</name>
    <name type="common">Pacific beetle cockroach</name>
    <dbReference type="NCBI Taxonomy" id="6984"/>
    <lineage>
        <taxon>Eukaryota</taxon>
        <taxon>Metazoa</taxon>
        <taxon>Ecdysozoa</taxon>
        <taxon>Arthropoda</taxon>
        <taxon>Hexapoda</taxon>
        <taxon>Insecta</taxon>
        <taxon>Pterygota</taxon>
        <taxon>Neoptera</taxon>
        <taxon>Polyneoptera</taxon>
        <taxon>Dictyoptera</taxon>
        <taxon>Blattodea</taxon>
        <taxon>Blaberoidea</taxon>
        <taxon>Blaberidae</taxon>
        <taxon>Diplopterinae</taxon>
        <taxon>Diploptera</taxon>
    </lineage>
</organism>
<dbReference type="GO" id="GO:0005795">
    <property type="term" value="C:Golgi stack"/>
    <property type="evidence" value="ECO:0007669"/>
    <property type="project" value="UniProtKB-SubCell"/>
</dbReference>
<dbReference type="InterPro" id="IPR004148">
    <property type="entry name" value="BAR_dom"/>
</dbReference>
<evidence type="ECO:0000256" key="6">
    <source>
        <dbReference type="ARBA" id="ARBA00022949"/>
    </source>
</evidence>
<proteinExistence type="predicted"/>
<feature type="domain" description="SH3" evidence="10">
    <location>
        <begin position="1204"/>
        <end position="1268"/>
    </location>
</feature>
<feature type="domain" description="BAR" evidence="12">
    <location>
        <begin position="766"/>
        <end position="978"/>
    </location>
</feature>
<feature type="domain" description="SH3" evidence="10">
    <location>
        <begin position="106"/>
        <end position="165"/>
    </location>
</feature>
<dbReference type="SMART" id="SM00326">
    <property type="entry name" value="SH3"/>
    <property type="match status" value="6"/>
</dbReference>
<reference evidence="13" key="1">
    <citation type="journal article" date="2023" name="IScience">
        <title>Live-bearing cockroach genome reveals convergent evolutionary mechanisms linked to viviparity in insects and beyond.</title>
        <authorList>
            <person name="Fouks B."/>
            <person name="Harrison M.C."/>
            <person name="Mikhailova A.A."/>
            <person name="Marchal E."/>
            <person name="English S."/>
            <person name="Carruthers M."/>
            <person name="Jennings E.C."/>
            <person name="Chiamaka E.L."/>
            <person name="Frigard R.A."/>
            <person name="Pippel M."/>
            <person name="Attardo G.M."/>
            <person name="Benoit J.B."/>
            <person name="Bornberg-Bauer E."/>
            <person name="Tobe S.S."/>
        </authorList>
    </citation>
    <scope>NUCLEOTIDE SEQUENCE</scope>
    <source>
        <strain evidence="13">Stay&amp;Tobe</strain>
    </source>
</reference>
<evidence type="ECO:0000256" key="1">
    <source>
        <dbReference type="ARBA" id="ARBA00004282"/>
    </source>
</evidence>
<feature type="compositionally biased region" description="Basic and acidic residues" evidence="9">
    <location>
        <begin position="442"/>
        <end position="474"/>
    </location>
</feature>
<dbReference type="SMART" id="SM00721">
    <property type="entry name" value="BAR"/>
    <property type="match status" value="1"/>
</dbReference>
<evidence type="ECO:0000256" key="7">
    <source>
        <dbReference type="ARBA" id="ARBA00032587"/>
    </source>
</evidence>
<dbReference type="PANTHER" id="PTHR22834">
    <property type="entry name" value="NUCLEAR FUSION PROTEIN FUS2"/>
    <property type="match status" value="1"/>
</dbReference>
<reference evidence="13" key="2">
    <citation type="submission" date="2023-05" db="EMBL/GenBank/DDBJ databases">
        <authorList>
            <person name="Fouks B."/>
        </authorList>
    </citation>
    <scope>NUCLEOTIDE SEQUENCE</scope>
    <source>
        <strain evidence="13">Stay&amp;Tobe</strain>
        <tissue evidence="13">Testes</tissue>
    </source>
</reference>
<dbReference type="Gene3D" id="1.20.1270.60">
    <property type="entry name" value="Arfaptin homology (AH) domain/BAR domain"/>
    <property type="match status" value="1"/>
</dbReference>
<feature type="compositionally biased region" description="Basic and acidic residues" evidence="9">
    <location>
        <begin position="1002"/>
        <end position="1011"/>
    </location>
</feature>
<dbReference type="PROSITE" id="PS50002">
    <property type="entry name" value="SH3"/>
    <property type="match status" value="6"/>
</dbReference>
<dbReference type="SUPFAM" id="SSF50044">
    <property type="entry name" value="SH3-domain"/>
    <property type="match status" value="7"/>
</dbReference>
<evidence type="ECO:0000256" key="2">
    <source>
        <dbReference type="ARBA" id="ARBA00004348"/>
    </source>
</evidence>
<dbReference type="PROSITE" id="PS50010">
    <property type="entry name" value="DH_2"/>
    <property type="match status" value="1"/>
</dbReference>
<dbReference type="Pfam" id="PF00018">
    <property type="entry name" value="SH3_1"/>
    <property type="match status" value="1"/>
</dbReference>
<dbReference type="PROSITE" id="PS51021">
    <property type="entry name" value="BAR"/>
    <property type="match status" value="1"/>
</dbReference>
<comment type="subcellular location">
    <subcellularLocation>
        <location evidence="1">Cell junction</location>
    </subcellularLocation>
    <subcellularLocation>
        <location evidence="2">Golgi apparatus</location>
        <location evidence="2">Golgi stack</location>
    </subcellularLocation>
</comment>
<dbReference type="AlphaFoldDB" id="A0AAD7ZEM2"/>
<evidence type="ECO:0000256" key="8">
    <source>
        <dbReference type="PROSITE-ProRule" id="PRU00192"/>
    </source>
</evidence>
<dbReference type="Pfam" id="PF14604">
    <property type="entry name" value="SH3_9"/>
    <property type="match status" value="2"/>
</dbReference>
<dbReference type="GO" id="GO:0005085">
    <property type="term" value="F:guanyl-nucleotide exchange factor activity"/>
    <property type="evidence" value="ECO:0007669"/>
    <property type="project" value="UniProtKB-KW"/>
</dbReference>
<keyword evidence="5" id="KW-0344">Guanine-nucleotide releasing factor</keyword>
<evidence type="ECO:0000313" key="13">
    <source>
        <dbReference type="EMBL" id="KAJ9579096.1"/>
    </source>
</evidence>
<dbReference type="Pfam" id="PF07653">
    <property type="entry name" value="SH3_2"/>
    <property type="match status" value="2"/>
</dbReference>